<dbReference type="PANTHER" id="PTHR47314">
    <property type="entry name" value="MALTOSE/MALTODEXTRIN TRANSPORT SYSTEM PERMEASE PROTEIN MALF"/>
    <property type="match status" value="1"/>
</dbReference>
<dbReference type="Pfam" id="PF16296">
    <property type="entry name" value="TM_PBP2_N"/>
    <property type="match status" value="1"/>
</dbReference>
<feature type="transmembrane region" description="Helical" evidence="9">
    <location>
        <begin position="46"/>
        <end position="65"/>
    </location>
</feature>
<dbReference type="CDD" id="cd06261">
    <property type="entry name" value="TM_PBP2"/>
    <property type="match status" value="1"/>
</dbReference>
<comment type="caution">
    <text evidence="12">The sequence shown here is derived from an EMBL/GenBank/DDBJ whole genome shotgun (WGS) entry which is preliminary data.</text>
</comment>
<evidence type="ECO:0000313" key="13">
    <source>
        <dbReference type="Proteomes" id="UP001203761"/>
    </source>
</evidence>
<feature type="transmembrane region" description="Helical" evidence="9">
    <location>
        <begin position="493"/>
        <end position="515"/>
    </location>
</feature>
<reference evidence="12" key="1">
    <citation type="submission" date="2022-02" db="EMBL/GenBank/DDBJ databases">
        <authorList>
            <person name="Lee M."/>
            <person name="Kim S.-J."/>
            <person name="Jung M.-Y."/>
        </authorList>
    </citation>
    <scope>NUCLEOTIDE SEQUENCE</scope>
    <source>
        <strain evidence="12">JHP9</strain>
    </source>
</reference>
<protein>
    <recommendedName>
        <fullName evidence="10">Maltose/maltodextrin transport system permease protein</fullName>
    </recommendedName>
</protein>
<proteinExistence type="inferred from homology"/>
<keyword evidence="6 9" id="KW-0812">Transmembrane</keyword>
<evidence type="ECO:0000256" key="7">
    <source>
        <dbReference type="ARBA" id="ARBA00022989"/>
    </source>
</evidence>
<keyword evidence="4 10" id="KW-1003">Cell membrane</keyword>
<feature type="transmembrane region" description="Helical" evidence="9">
    <location>
        <begin position="331"/>
        <end position="351"/>
    </location>
</feature>
<evidence type="ECO:0000256" key="4">
    <source>
        <dbReference type="ARBA" id="ARBA00022475"/>
    </source>
</evidence>
<evidence type="ECO:0000256" key="9">
    <source>
        <dbReference type="RuleBase" id="RU363032"/>
    </source>
</evidence>
<dbReference type="SUPFAM" id="SSF161098">
    <property type="entry name" value="MetI-like"/>
    <property type="match status" value="1"/>
</dbReference>
<dbReference type="InterPro" id="IPR000515">
    <property type="entry name" value="MetI-like"/>
</dbReference>
<evidence type="ECO:0000256" key="10">
    <source>
        <dbReference type="RuleBase" id="RU367050"/>
    </source>
</evidence>
<evidence type="ECO:0000256" key="3">
    <source>
        <dbReference type="ARBA" id="ARBA00022448"/>
    </source>
</evidence>
<evidence type="ECO:0000256" key="5">
    <source>
        <dbReference type="ARBA" id="ARBA00022597"/>
    </source>
</evidence>
<evidence type="ECO:0000259" key="11">
    <source>
        <dbReference type="PROSITE" id="PS50928"/>
    </source>
</evidence>
<evidence type="ECO:0000256" key="8">
    <source>
        <dbReference type="ARBA" id="ARBA00023136"/>
    </source>
</evidence>
<feature type="transmembrane region" description="Helical" evidence="9">
    <location>
        <begin position="428"/>
        <end position="449"/>
    </location>
</feature>
<accession>A0ABT0QW52</accession>
<dbReference type="InterPro" id="IPR035906">
    <property type="entry name" value="MetI-like_sf"/>
</dbReference>
<dbReference type="Pfam" id="PF00528">
    <property type="entry name" value="BPD_transp_1"/>
    <property type="match status" value="1"/>
</dbReference>
<keyword evidence="5 10" id="KW-0762">Sugar transport</keyword>
<keyword evidence="8 9" id="KW-0472">Membrane</keyword>
<name>A0ABT0QW52_9MICO</name>
<feature type="transmembrane region" description="Helical" evidence="9">
    <location>
        <begin position="295"/>
        <end position="319"/>
    </location>
</feature>
<keyword evidence="3 9" id="KW-0813">Transport</keyword>
<feature type="transmembrane region" description="Helical" evidence="9">
    <location>
        <begin position="77"/>
        <end position="97"/>
    </location>
</feature>
<comment type="similarity">
    <text evidence="2 10">Belongs to the binding-protein-dependent transport system permease family. MalFG subfamily.</text>
</comment>
<dbReference type="Proteomes" id="UP001203761">
    <property type="component" value="Unassembled WGS sequence"/>
</dbReference>
<evidence type="ECO:0000256" key="6">
    <source>
        <dbReference type="ARBA" id="ARBA00022692"/>
    </source>
</evidence>
<evidence type="ECO:0000256" key="1">
    <source>
        <dbReference type="ARBA" id="ARBA00004651"/>
    </source>
</evidence>
<dbReference type="PANTHER" id="PTHR47314:SF1">
    <property type="entry name" value="MALTOSE_MALTODEXTRIN TRANSPORT SYSTEM PERMEASE PROTEIN MALF"/>
    <property type="match status" value="1"/>
</dbReference>
<comment type="subcellular location">
    <subcellularLocation>
        <location evidence="1 9">Cell membrane</location>
        <topology evidence="1 9">Multi-pass membrane protein</topology>
    </subcellularLocation>
</comment>
<dbReference type="Gene3D" id="1.20.58.370">
    <property type="entry name" value="MalF N-terminal region-like"/>
    <property type="match status" value="1"/>
</dbReference>
<comment type="function">
    <text evidence="10">Part of the ABC transporter complex MalEFGK involved in maltose/maltodextrin import. Probably responsible for the translocation of the substrate across the membrane.</text>
</comment>
<dbReference type="Gene3D" id="1.10.3720.10">
    <property type="entry name" value="MetI-like"/>
    <property type="match status" value="1"/>
</dbReference>
<dbReference type="EMBL" id="JAKNCJ010000001">
    <property type="protein sequence ID" value="MCL6421889.1"/>
    <property type="molecule type" value="Genomic_DNA"/>
</dbReference>
<dbReference type="InterPro" id="IPR035277">
    <property type="entry name" value="MalF_N"/>
</dbReference>
<feature type="domain" description="ABC transmembrane type-1" evidence="11">
    <location>
        <begin position="296"/>
        <end position="514"/>
    </location>
</feature>
<organism evidence="12 13">
    <name type="scientific">Brachybacterium equifaecis</name>
    <dbReference type="NCBI Taxonomy" id="2910770"/>
    <lineage>
        <taxon>Bacteria</taxon>
        <taxon>Bacillati</taxon>
        <taxon>Actinomycetota</taxon>
        <taxon>Actinomycetes</taxon>
        <taxon>Micrococcales</taxon>
        <taxon>Dermabacteraceae</taxon>
        <taxon>Brachybacterium</taxon>
    </lineage>
</organism>
<dbReference type="RefSeq" id="WP_249736048.1">
    <property type="nucleotide sequence ID" value="NZ_JAKNCJ010000001.1"/>
</dbReference>
<sequence length="525" mass="56896">MTTTQAPAHRSRSSSIPTILGKVLLLGATLAIAIWIIPALIALQQWLWVAVVLFAAIGIFVLYTTKRFIPGKYIFPGTFFLVVFLIAPIVLTFAYSFTNFGDGTRGSKEQAVSAIMGNSVQQAPDSPRYGLSVATAGDPAAGPYTFFLVDPEDQKVYQGSLEQDLTPVPAGDVTVEGGRVTEAQGFTILTMPQINAAGREIQQVSVKVDEDSAIRMLTANQAFEGTATMVYDEEADTFTNTTSGAVYTVQKVGNTDYFVDEAGNRLPQSWLQGVGGANYMRLFTDGKIAGQFLKAFGWTLVFAAGSVLSTFLVGFALALVLNDERMKSRRFYRSVLLMPYAIPAFIAILMWSNFYNRDFGLINQVLHLHINWLGDPTWAKAAVLLTNLWMGFPYMFIVCTGALQALPGDVMEAAKIDGASRLQTTMRVVMPLLLVAVSPLLVASFAFNFNNFNAIQLLTEGGPFPAGEYTRGGTDILISMIYRIAFGGSGADFGFASAVSVALFVLTGVIAALQFRFTSVLEDVN</sequence>
<evidence type="ECO:0000313" key="12">
    <source>
        <dbReference type="EMBL" id="MCL6421889.1"/>
    </source>
</evidence>
<feature type="transmembrane region" description="Helical" evidence="9">
    <location>
        <begin position="388"/>
        <end position="407"/>
    </location>
</feature>
<keyword evidence="13" id="KW-1185">Reference proteome</keyword>
<gene>
    <name evidence="12" type="ORF">Bequi_00565</name>
</gene>
<dbReference type="SUPFAM" id="SSF160964">
    <property type="entry name" value="MalF N-terminal region-like"/>
    <property type="match status" value="1"/>
</dbReference>
<keyword evidence="7 9" id="KW-1133">Transmembrane helix</keyword>
<dbReference type="PROSITE" id="PS50928">
    <property type="entry name" value="ABC_TM1"/>
    <property type="match status" value="1"/>
</dbReference>
<dbReference type="InterPro" id="IPR032550">
    <property type="entry name" value="TM_PBP2_N"/>
</dbReference>
<feature type="transmembrane region" description="Helical" evidence="9">
    <location>
        <begin position="19"/>
        <end position="40"/>
    </location>
</feature>
<evidence type="ECO:0000256" key="2">
    <source>
        <dbReference type="ARBA" id="ARBA00009047"/>
    </source>
</evidence>